<dbReference type="SMART" id="SM00479">
    <property type="entry name" value="EXOIII"/>
    <property type="match status" value="1"/>
</dbReference>
<evidence type="ECO:0000259" key="3">
    <source>
        <dbReference type="SMART" id="SM00479"/>
    </source>
</evidence>
<protein>
    <submittedName>
        <fullName evidence="4">Lar family restriction alleviation protein</fullName>
    </submittedName>
</protein>
<dbReference type="CDD" id="cd06127">
    <property type="entry name" value="DEDDh"/>
    <property type="match status" value="1"/>
</dbReference>
<evidence type="ECO:0000256" key="2">
    <source>
        <dbReference type="ARBA" id="ARBA00022839"/>
    </source>
</evidence>
<dbReference type="Pfam" id="PF14354">
    <property type="entry name" value="Lar_restr_allev"/>
    <property type="match status" value="1"/>
</dbReference>
<dbReference type="RefSeq" id="WP_253899159.1">
    <property type="nucleotide sequence ID" value="NZ_CALSBS010000033.1"/>
</dbReference>
<organism evidence="4 5">
    <name type="scientific">Pseudocitrobacter vendiensis</name>
    <dbReference type="NCBI Taxonomy" id="2488306"/>
    <lineage>
        <taxon>Bacteria</taxon>
        <taxon>Pseudomonadati</taxon>
        <taxon>Pseudomonadota</taxon>
        <taxon>Gammaproteobacteria</taxon>
        <taxon>Enterobacterales</taxon>
        <taxon>Enterobacteriaceae</taxon>
        <taxon>Pseudocitrobacter</taxon>
    </lineage>
</organism>
<keyword evidence="1" id="KW-0540">Nuclease</keyword>
<reference evidence="4" key="1">
    <citation type="submission" date="2022-05" db="EMBL/GenBank/DDBJ databases">
        <authorList>
            <person name="Blom J."/>
        </authorList>
    </citation>
    <scope>NUCLEOTIDE SEQUENCE</scope>
    <source>
        <strain evidence="4">Type strain: CPO20170097</strain>
    </source>
</reference>
<evidence type="ECO:0000313" key="5">
    <source>
        <dbReference type="Proteomes" id="UP001152651"/>
    </source>
</evidence>
<dbReference type="InterPro" id="IPR013520">
    <property type="entry name" value="Ribonucl_H"/>
</dbReference>
<dbReference type="EMBL" id="CALSBS010000033">
    <property type="protein sequence ID" value="CAH6661995.1"/>
    <property type="molecule type" value="Genomic_DNA"/>
</dbReference>
<dbReference type="Gene3D" id="3.30.420.10">
    <property type="entry name" value="Ribonuclease H-like superfamily/Ribonuclease H"/>
    <property type="match status" value="1"/>
</dbReference>
<keyword evidence="2" id="KW-0269">Exonuclease</keyword>
<feature type="domain" description="Exonuclease" evidence="3">
    <location>
        <begin position="20"/>
        <end position="202"/>
    </location>
</feature>
<evidence type="ECO:0000313" key="4">
    <source>
        <dbReference type="EMBL" id="CAH6661995.1"/>
    </source>
</evidence>
<accession>A0ABM9FFI5</accession>
<dbReference type="PANTHER" id="PTHR30231:SF41">
    <property type="entry name" value="DNA POLYMERASE III SUBUNIT EPSILON"/>
    <property type="match status" value="1"/>
</dbReference>
<dbReference type="SUPFAM" id="SSF53098">
    <property type="entry name" value="Ribonuclease H-like"/>
    <property type="match status" value="1"/>
</dbReference>
<keyword evidence="5" id="KW-1185">Reference proteome</keyword>
<keyword evidence="2" id="KW-0378">Hydrolase</keyword>
<comment type="caution">
    <text evidence="4">The sequence shown here is derived from an EMBL/GenBank/DDBJ whole genome shotgun (WGS) entry which is preliminary data.</text>
</comment>
<name>A0ABM9FFI5_9ENTR</name>
<dbReference type="InterPro" id="IPR036397">
    <property type="entry name" value="RNaseH_sf"/>
</dbReference>
<proteinExistence type="predicted"/>
<dbReference type="InterPro" id="IPR012337">
    <property type="entry name" value="RNaseH-like_sf"/>
</dbReference>
<dbReference type="Pfam" id="PF00929">
    <property type="entry name" value="RNase_T"/>
    <property type="match status" value="1"/>
</dbReference>
<dbReference type="Proteomes" id="UP001152651">
    <property type="component" value="Unassembled WGS sequence"/>
</dbReference>
<dbReference type="PANTHER" id="PTHR30231">
    <property type="entry name" value="DNA POLYMERASE III SUBUNIT EPSILON"/>
    <property type="match status" value="1"/>
</dbReference>
<sequence>MFHIQRTILQMMMAKWLKRDYVIIDTESTGLLSDDEIIEITIINMRGDVLLDTLVKPTRPIPPDATKINNITDEMVADSPTWPEVFSLVKNIIAGRKWLAWNSSFDARMMVQSCLKTDFLDGMKPDAVASVIRDIETNHIDAKAIYDQWYGEFDKKRKGFKRQRLTTAAERHGIEIGGAHRALADCMMVLGVLKKVCEHPHLQENTEQQNLPPCPFCYGPPSLFTHYLDEMQFKPLYQPVNYGDDGLYVGSYVFCHECGAQGEEIEAHVYDDSDVHQLEEAAKNVWSNRGDRHRELYVSNIERKEVETVRELNREQANLVMLVKQLAHSIRTYNPDSLLAERAMKHLKAAGLISVEDILR</sequence>
<gene>
    <name evidence="4" type="ORF">FBBNIHIM_23080</name>
</gene>
<evidence type="ECO:0000256" key="1">
    <source>
        <dbReference type="ARBA" id="ARBA00022722"/>
    </source>
</evidence>